<dbReference type="KEGG" id="wso:WSWS_00446"/>
<dbReference type="HAMAP" id="MF_00454">
    <property type="entry name" value="FluC"/>
    <property type="match status" value="1"/>
</dbReference>
<accession>A0A288QVD3</accession>
<keyword evidence="2 10" id="KW-1003">Cell membrane</keyword>
<keyword evidence="4 10" id="KW-1133">Transmembrane helix</keyword>
<keyword evidence="10" id="KW-0479">Metal-binding</keyword>
<evidence type="ECO:0000256" key="5">
    <source>
        <dbReference type="ARBA" id="ARBA00023136"/>
    </source>
</evidence>
<name>A0A288QVD3_9LACO</name>
<comment type="similarity">
    <text evidence="7 10">Belongs to the fluoride channel Fluc/FEX (TC 1.A.43) family.</text>
</comment>
<evidence type="ECO:0000256" key="9">
    <source>
        <dbReference type="ARBA" id="ARBA00049940"/>
    </source>
</evidence>
<comment type="subcellular location">
    <subcellularLocation>
        <location evidence="1 10">Cell membrane</location>
        <topology evidence="1 10">Multi-pass membrane protein</topology>
    </subcellularLocation>
</comment>
<keyword evidence="10" id="KW-0915">Sodium</keyword>
<evidence type="ECO:0000256" key="1">
    <source>
        <dbReference type="ARBA" id="ARBA00004651"/>
    </source>
</evidence>
<dbReference type="GO" id="GO:0062054">
    <property type="term" value="F:fluoride channel activity"/>
    <property type="evidence" value="ECO:0007669"/>
    <property type="project" value="UniProtKB-UniRule"/>
</dbReference>
<reference evidence="11 12" key="1">
    <citation type="submission" date="2018-07" db="EMBL/GenBank/DDBJ databases">
        <title>Genomic Encyclopedia of Type Strains, Phase III (KMG-III): the genomes of soil and plant-associated and newly described type strains.</title>
        <authorList>
            <person name="Whitman W."/>
        </authorList>
    </citation>
    <scope>NUCLEOTIDE SEQUENCE [LARGE SCALE GENOMIC DNA]</scope>
    <source>
        <strain evidence="11 12">CECT 7031</strain>
    </source>
</reference>
<keyword evidence="5 10" id="KW-0472">Membrane</keyword>
<dbReference type="InterPro" id="IPR003691">
    <property type="entry name" value="FluC"/>
</dbReference>
<evidence type="ECO:0000313" key="12">
    <source>
        <dbReference type="Proteomes" id="UP000254912"/>
    </source>
</evidence>
<gene>
    <name evidence="10" type="primary">fluC</name>
    <name evidence="10" type="synonym">crcB</name>
    <name evidence="11" type="ORF">DFP99_0075</name>
</gene>
<dbReference type="GO" id="GO:0140114">
    <property type="term" value="P:cellular detoxification of fluoride"/>
    <property type="evidence" value="ECO:0007669"/>
    <property type="project" value="UniProtKB-UniRule"/>
</dbReference>
<dbReference type="GO" id="GO:0046872">
    <property type="term" value="F:metal ion binding"/>
    <property type="evidence" value="ECO:0007669"/>
    <property type="project" value="UniProtKB-KW"/>
</dbReference>
<comment type="catalytic activity">
    <reaction evidence="8">
        <text>fluoride(in) = fluoride(out)</text>
        <dbReference type="Rhea" id="RHEA:76159"/>
        <dbReference type="ChEBI" id="CHEBI:17051"/>
    </reaction>
    <physiologicalReaction direction="left-to-right" evidence="8">
        <dbReference type="Rhea" id="RHEA:76160"/>
    </physiologicalReaction>
</comment>
<protein>
    <recommendedName>
        <fullName evidence="10">Fluoride-specific ion channel FluC</fullName>
    </recommendedName>
</protein>
<feature type="transmembrane region" description="Helical" evidence="10">
    <location>
        <begin position="67"/>
        <end position="84"/>
    </location>
</feature>
<evidence type="ECO:0000256" key="6">
    <source>
        <dbReference type="ARBA" id="ARBA00023303"/>
    </source>
</evidence>
<comment type="caution">
    <text evidence="11">The sequence shown here is derived from an EMBL/GenBank/DDBJ whole genome shotgun (WGS) entry which is preliminary data.</text>
</comment>
<evidence type="ECO:0000313" key="11">
    <source>
        <dbReference type="EMBL" id="RDL11657.1"/>
    </source>
</evidence>
<dbReference type="OrthoDB" id="9815830at2"/>
<dbReference type="GO" id="GO:0005886">
    <property type="term" value="C:plasma membrane"/>
    <property type="evidence" value="ECO:0007669"/>
    <property type="project" value="UniProtKB-SubCell"/>
</dbReference>
<feature type="transmembrane region" description="Helical" evidence="10">
    <location>
        <begin position="36"/>
        <end position="55"/>
    </location>
</feature>
<evidence type="ECO:0000256" key="3">
    <source>
        <dbReference type="ARBA" id="ARBA00022692"/>
    </source>
</evidence>
<evidence type="ECO:0000256" key="2">
    <source>
        <dbReference type="ARBA" id="ARBA00022475"/>
    </source>
</evidence>
<dbReference type="RefSeq" id="WP_070229728.1">
    <property type="nucleotide sequence ID" value="NZ_BJYO01000002.1"/>
</dbReference>
<feature type="binding site" evidence="10">
    <location>
        <position position="77"/>
    </location>
    <ligand>
        <name>Na(+)</name>
        <dbReference type="ChEBI" id="CHEBI:29101"/>
        <note>structural</note>
    </ligand>
</feature>
<organism evidence="11 12">
    <name type="scientific">Weissella soli</name>
    <dbReference type="NCBI Taxonomy" id="155866"/>
    <lineage>
        <taxon>Bacteria</taxon>
        <taxon>Bacillati</taxon>
        <taxon>Bacillota</taxon>
        <taxon>Bacilli</taxon>
        <taxon>Lactobacillales</taxon>
        <taxon>Lactobacillaceae</taxon>
        <taxon>Weissella</taxon>
    </lineage>
</organism>
<keyword evidence="6 10" id="KW-0407">Ion channel</keyword>
<sequence>MTMKTILAVGLGGIIGGGLRELIELVMANAAPVGTIMINLTGTFLSALAVVLIAGNLQQVTQVTSDFVLVGILGAFTTYSSMLLEMVKYPIGVALAEVSISIIGGVIAVFLARWLGGKLVKNG</sequence>
<evidence type="ECO:0000256" key="8">
    <source>
        <dbReference type="ARBA" id="ARBA00035585"/>
    </source>
</evidence>
<proteinExistence type="inferred from homology"/>
<dbReference type="Proteomes" id="UP000254912">
    <property type="component" value="Unassembled WGS sequence"/>
</dbReference>
<keyword evidence="3 10" id="KW-0812">Transmembrane</keyword>
<keyword evidence="10" id="KW-0813">Transport</keyword>
<evidence type="ECO:0000256" key="7">
    <source>
        <dbReference type="ARBA" id="ARBA00035120"/>
    </source>
</evidence>
<dbReference type="EMBL" id="QRAS01000001">
    <property type="protein sequence ID" value="RDL11657.1"/>
    <property type="molecule type" value="Genomic_DNA"/>
</dbReference>
<feature type="transmembrane region" description="Helical" evidence="10">
    <location>
        <begin position="90"/>
        <end position="112"/>
    </location>
</feature>
<evidence type="ECO:0000256" key="4">
    <source>
        <dbReference type="ARBA" id="ARBA00022989"/>
    </source>
</evidence>
<comment type="function">
    <text evidence="9 10">Fluoride-specific ion channel. Important for reducing fluoride concentration in the cell, thus reducing its toxicity.</text>
</comment>
<keyword evidence="10" id="KW-0406">Ion transport</keyword>
<dbReference type="AlphaFoldDB" id="A0A288QVD3"/>
<feature type="binding site" evidence="10">
    <location>
        <position position="74"/>
    </location>
    <ligand>
        <name>Na(+)</name>
        <dbReference type="ChEBI" id="CHEBI:29101"/>
        <note>structural</note>
    </ligand>
</feature>
<comment type="activity regulation">
    <text evidence="10">Na(+) is not transported, but it plays an essential structural role and its presence is essential for fluoride channel function.</text>
</comment>
<dbReference type="GeneID" id="94545653"/>
<dbReference type="Pfam" id="PF02537">
    <property type="entry name" value="CRCB"/>
    <property type="match status" value="1"/>
</dbReference>
<keyword evidence="12" id="KW-1185">Reference proteome</keyword>
<evidence type="ECO:0000256" key="10">
    <source>
        <dbReference type="HAMAP-Rule" id="MF_00454"/>
    </source>
</evidence>